<dbReference type="PIRSF" id="PIRSF005917">
    <property type="entry name" value="MTase_YraL"/>
    <property type="match status" value="1"/>
</dbReference>
<dbReference type="Pfam" id="PF00590">
    <property type="entry name" value="TP_methylase"/>
    <property type="match status" value="1"/>
</dbReference>
<dbReference type="PANTHER" id="PTHR46111:SF1">
    <property type="entry name" value="RIBOSOMAL RNA SMALL SUBUNIT METHYLTRANSFERASE I"/>
    <property type="match status" value="1"/>
</dbReference>
<dbReference type="SUPFAM" id="SSF53790">
    <property type="entry name" value="Tetrapyrrole methylase"/>
    <property type="match status" value="1"/>
</dbReference>
<keyword evidence="4 6" id="KW-0808">Transferase</keyword>
<dbReference type="AlphaFoldDB" id="A0A9Q4B5Q7"/>
<dbReference type="EC" id="2.1.1.198" evidence="6"/>
<dbReference type="CDD" id="cd11648">
    <property type="entry name" value="RsmI"/>
    <property type="match status" value="1"/>
</dbReference>
<dbReference type="InterPro" id="IPR000878">
    <property type="entry name" value="4pyrrol_Mease"/>
</dbReference>
<dbReference type="FunFam" id="3.30.950.10:FF:000002">
    <property type="entry name" value="Ribosomal RNA small subunit methyltransferase I"/>
    <property type="match status" value="1"/>
</dbReference>
<dbReference type="Gene3D" id="3.40.1010.10">
    <property type="entry name" value="Cobalt-precorrin-4 Transmethylase, Domain 1"/>
    <property type="match status" value="1"/>
</dbReference>
<dbReference type="GO" id="GO:0005737">
    <property type="term" value="C:cytoplasm"/>
    <property type="evidence" value="ECO:0007669"/>
    <property type="project" value="UniProtKB-SubCell"/>
</dbReference>
<comment type="catalytic activity">
    <reaction evidence="6">
        <text>cytidine(1402) in 16S rRNA + S-adenosyl-L-methionine = 2'-O-methylcytidine(1402) in 16S rRNA + S-adenosyl-L-homocysteine + H(+)</text>
        <dbReference type="Rhea" id="RHEA:42924"/>
        <dbReference type="Rhea" id="RHEA-COMP:10285"/>
        <dbReference type="Rhea" id="RHEA-COMP:10286"/>
        <dbReference type="ChEBI" id="CHEBI:15378"/>
        <dbReference type="ChEBI" id="CHEBI:57856"/>
        <dbReference type="ChEBI" id="CHEBI:59789"/>
        <dbReference type="ChEBI" id="CHEBI:74495"/>
        <dbReference type="ChEBI" id="CHEBI:82748"/>
        <dbReference type="EC" id="2.1.1.198"/>
    </reaction>
</comment>
<evidence type="ECO:0000256" key="5">
    <source>
        <dbReference type="ARBA" id="ARBA00022691"/>
    </source>
</evidence>
<keyword evidence="9" id="KW-1185">Reference proteome</keyword>
<evidence type="ECO:0000256" key="6">
    <source>
        <dbReference type="HAMAP-Rule" id="MF_01877"/>
    </source>
</evidence>
<keyword evidence="2 6" id="KW-0698">rRNA processing</keyword>
<evidence type="ECO:0000256" key="3">
    <source>
        <dbReference type="ARBA" id="ARBA00022603"/>
    </source>
</evidence>
<proteinExistence type="inferred from homology"/>
<keyword evidence="5 6" id="KW-0949">S-adenosyl-L-methionine</keyword>
<keyword evidence="3 6" id="KW-0489">Methyltransferase</keyword>
<evidence type="ECO:0000256" key="4">
    <source>
        <dbReference type="ARBA" id="ARBA00022679"/>
    </source>
</evidence>
<dbReference type="Proteomes" id="UP001057753">
    <property type="component" value="Unassembled WGS sequence"/>
</dbReference>
<evidence type="ECO:0000256" key="1">
    <source>
        <dbReference type="ARBA" id="ARBA00022490"/>
    </source>
</evidence>
<dbReference type="PANTHER" id="PTHR46111">
    <property type="entry name" value="RIBOSOMAL RNA SMALL SUBUNIT METHYLTRANSFERASE I"/>
    <property type="match status" value="1"/>
</dbReference>
<dbReference type="GO" id="GO:0070677">
    <property type="term" value="F:rRNA (cytosine-2'-O-)-methyltransferase activity"/>
    <property type="evidence" value="ECO:0007669"/>
    <property type="project" value="UniProtKB-UniRule"/>
</dbReference>
<dbReference type="InterPro" id="IPR018063">
    <property type="entry name" value="SAM_MeTrfase_RsmI_CS"/>
</dbReference>
<dbReference type="PROSITE" id="PS01296">
    <property type="entry name" value="RSMI"/>
    <property type="match status" value="1"/>
</dbReference>
<dbReference type="RefSeq" id="WP_257822726.1">
    <property type="nucleotide sequence ID" value="NZ_JABXYM010000001.1"/>
</dbReference>
<organism evidence="8 9">
    <name type="scientific">Salipaludibacillus agaradhaerens</name>
    <name type="common">Bacillus agaradhaerens</name>
    <dbReference type="NCBI Taxonomy" id="76935"/>
    <lineage>
        <taxon>Bacteria</taxon>
        <taxon>Bacillati</taxon>
        <taxon>Bacillota</taxon>
        <taxon>Bacilli</taxon>
        <taxon>Bacillales</taxon>
        <taxon>Bacillaceae</taxon>
    </lineage>
</organism>
<comment type="similarity">
    <text evidence="6">Belongs to the methyltransferase superfamily. RsmI family.</text>
</comment>
<dbReference type="FunFam" id="3.40.1010.10:FF:000002">
    <property type="entry name" value="Ribosomal RNA small subunit methyltransferase I"/>
    <property type="match status" value="1"/>
</dbReference>
<protein>
    <recommendedName>
        <fullName evidence="6">Ribosomal RNA small subunit methyltransferase I</fullName>
        <ecNumber evidence="6">2.1.1.198</ecNumber>
    </recommendedName>
    <alternativeName>
        <fullName evidence="6">16S rRNA 2'-O-ribose C1402 methyltransferase</fullName>
    </alternativeName>
    <alternativeName>
        <fullName evidence="6">rRNA (cytidine-2'-O-)-methyltransferase RsmI</fullName>
    </alternativeName>
</protein>
<dbReference type="Gene3D" id="3.30.950.10">
    <property type="entry name" value="Methyltransferase, Cobalt-precorrin-4 Transmethylase, Domain 2"/>
    <property type="match status" value="1"/>
</dbReference>
<comment type="caution">
    <text evidence="8">The sequence shown here is derived from an EMBL/GenBank/DDBJ whole genome shotgun (WGS) entry which is preliminary data.</text>
</comment>
<keyword evidence="1 6" id="KW-0963">Cytoplasm</keyword>
<reference evidence="8" key="1">
    <citation type="submission" date="2020-06" db="EMBL/GenBank/DDBJ databases">
        <title>Insight into the genomes of haloalkaliphilic bacilli from Kenyan soda lakes.</title>
        <authorList>
            <person name="Mwirichia R."/>
            <person name="Villamizar G.C."/>
            <person name="Poehlein A."/>
            <person name="Mugweru J."/>
            <person name="Kipnyargis A."/>
            <person name="Kiplimo D."/>
            <person name="Orwa P."/>
            <person name="Daniel R."/>
        </authorList>
    </citation>
    <scope>NUCLEOTIDE SEQUENCE</scope>
    <source>
        <strain evidence="8">B1096_S55</strain>
    </source>
</reference>
<comment type="function">
    <text evidence="6">Catalyzes the 2'-O-methylation of the ribose of cytidine 1402 (C1402) in 16S rRNA.</text>
</comment>
<evidence type="ECO:0000313" key="9">
    <source>
        <dbReference type="Proteomes" id="UP001057753"/>
    </source>
</evidence>
<dbReference type="InterPro" id="IPR008189">
    <property type="entry name" value="rRNA_ssu_MeTfrase_I"/>
</dbReference>
<dbReference type="InterPro" id="IPR014777">
    <property type="entry name" value="4pyrrole_Mease_sub1"/>
</dbReference>
<sequence>MNEQRSFILDNDQHEGALYLVPTPIGNLQDMTFRAIEVLKQAHIIAAEDTRHSKKLCHKFEIDTPLLSYHEHNKREREDELVQRVKSGEMVALVSDAGMPAISDPGADLVHRFRQEQLRVIALPGANAAVTALVTSGLPTDNFTFIGFVDRHKKQRKVQLEKWVTTPSTLIFYEAPHRLKEMLSAVYEVMGNRRVVVCRELTKHYETIISGTMEQVRDYLNNTEIKGECVVVIEGASEEERAMAEEAPWWENMTLMSHIETYIEKDGDTSKDAIKKVAKDRQMPKREVYQAYHVEEKD</sequence>
<name>A0A9Q4B5Q7_SALAG</name>
<evidence type="ECO:0000256" key="2">
    <source>
        <dbReference type="ARBA" id="ARBA00022552"/>
    </source>
</evidence>
<evidence type="ECO:0000313" key="8">
    <source>
        <dbReference type="EMBL" id="MCR6098425.1"/>
    </source>
</evidence>
<dbReference type="InterPro" id="IPR035996">
    <property type="entry name" value="4pyrrol_Methylase_sf"/>
</dbReference>
<feature type="domain" description="Tetrapyrrole methylase" evidence="7">
    <location>
        <begin position="18"/>
        <end position="216"/>
    </location>
</feature>
<accession>A0A9Q4B5Q7</accession>
<dbReference type="HAMAP" id="MF_01877">
    <property type="entry name" value="16SrRNA_methyltr_I"/>
    <property type="match status" value="1"/>
</dbReference>
<dbReference type="InterPro" id="IPR014776">
    <property type="entry name" value="4pyrrole_Mease_sub2"/>
</dbReference>
<gene>
    <name evidence="6 8" type="primary">rsmI</name>
    <name evidence="8" type="ORF">HXA33_18065</name>
</gene>
<evidence type="ECO:0000259" key="7">
    <source>
        <dbReference type="Pfam" id="PF00590"/>
    </source>
</evidence>
<dbReference type="EMBL" id="JABXYM010000001">
    <property type="protein sequence ID" value="MCR6098425.1"/>
    <property type="molecule type" value="Genomic_DNA"/>
</dbReference>
<dbReference type="NCBIfam" id="TIGR00096">
    <property type="entry name" value="16S rRNA (cytidine(1402)-2'-O)-methyltransferase"/>
    <property type="match status" value="1"/>
</dbReference>
<comment type="subcellular location">
    <subcellularLocation>
        <location evidence="6">Cytoplasm</location>
    </subcellularLocation>
</comment>